<dbReference type="PANTHER" id="PTHR10887">
    <property type="entry name" value="DNA2/NAM7 HELICASE FAMILY"/>
    <property type="match status" value="1"/>
</dbReference>
<feature type="compositionally biased region" description="Basic and acidic residues" evidence="3">
    <location>
        <begin position="1"/>
        <end position="11"/>
    </location>
</feature>
<dbReference type="InterPro" id="IPR047187">
    <property type="entry name" value="SF1_C_Upf1"/>
</dbReference>
<dbReference type="InterPro" id="IPR027417">
    <property type="entry name" value="P-loop_NTPase"/>
</dbReference>
<keyword evidence="2" id="KW-0175">Coiled coil</keyword>
<dbReference type="Proteomes" id="UP000018144">
    <property type="component" value="Unassembled WGS sequence"/>
</dbReference>
<proteinExistence type="predicted"/>
<dbReference type="OMA" id="EWIMVEA"/>
<keyword evidence="8" id="KW-1185">Reference proteome</keyword>
<dbReference type="GO" id="GO:0031048">
    <property type="term" value="P:regulatory ncRNA-mediated heterochromatin formation"/>
    <property type="evidence" value="ECO:0007669"/>
    <property type="project" value="TreeGrafter"/>
</dbReference>
<dbReference type="CDD" id="cd18808">
    <property type="entry name" value="SF1_C_Upf1"/>
    <property type="match status" value="1"/>
</dbReference>
<gene>
    <name evidence="7" type="ORF">PCON_10781</name>
</gene>
<feature type="compositionally biased region" description="Polar residues" evidence="3">
    <location>
        <begin position="41"/>
        <end position="53"/>
    </location>
</feature>
<name>U4LH45_PYROM</name>
<keyword evidence="1 7" id="KW-0547">Nucleotide-binding</keyword>
<feature type="region of interest" description="Disordered" evidence="3">
    <location>
        <begin position="1"/>
        <end position="111"/>
    </location>
</feature>
<evidence type="ECO:0000313" key="7">
    <source>
        <dbReference type="EMBL" id="CCX31434.1"/>
    </source>
</evidence>
<evidence type="ECO:0000256" key="3">
    <source>
        <dbReference type="SAM" id="MobiDB-lite"/>
    </source>
</evidence>
<feature type="domain" description="DNA2/NAM7 helicase-like C-terminal" evidence="5">
    <location>
        <begin position="801"/>
        <end position="989"/>
    </location>
</feature>
<feature type="region of interest" description="Disordered" evidence="3">
    <location>
        <begin position="1107"/>
        <end position="1138"/>
    </location>
</feature>
<dbReference type="Pfam" id="PF25396">
    <property type="entry name" value="ZNFX1"/>
    <property type="match status" value="1"/>
</dbReference>
<dbReference type="Gene3D" id="3.40.50.300">
    <property type="entry name" value="P-loop containing nucleotide triphosphate hydrolases"/>
    <property type="match status" value="3"/>
</dbReference>
<keyword evidence="1 7" id="KW-0347">Helicase</keyword>
<dbReference type="Pfam" id="PF13086">
    <property type="entry name" value="AAA_11"/>
    <property type="match status" value="1"/>
</dbReference>
<protein>
    <submittedName>
        <fullName evidence="7">Similar to Helicase required for RNAi-mediated heterochromatin assembly 1 acc. no. O74465</fullName>
    </submittedName>
</protein>
<evidence type="ECO:0000259" key="6">
    <source>
        <dbReference type="Pfam" id="PF25396"/>
    </source>
</evidence>
<evidence type="ECO:0000256" key="2">
    <source>
        <dbReference type="SAM" id="Coils"/>
    </source>
</evidence>
<organism evidence="7 8">
    <name type="scientific">Pyronema omphalodes (strain CBS 100304)</name>
    <name type="common">Pyronema confluens</name>
    <dbReference type="NCBI Taxonomy" id="1076935"/>
    <lineage>
        <taxon>Eukaryota</taxon>
        <taxon>Fungi</taxon>
        <taxon>Dikarya</taxon>
        <taxon>Ascomycota</taxon>
        <taxon>Pezizomycotina</taxon>
        <taxon>Pezizomycetes</taxon>
        <taxon>Pezizales</taxon>
        <taxon>Pyronemataceae</taxon>
        <taxon>Pyronema</taxon>
    </lineage>
</organism>
<dbReference type="AlphaFoldDB" id="U4LH45"/>
<feature type="compositionally biased region" description="Basic and acidic residues" evidence="3">
    <location>
        <begin position="1118"/>
        <end position="1128"/>
    </location>
</feature>
<feature type="domain" description="DNA2/NAM7 helicase helicase" evidence="4">
    <location>
        <begin position="414"/>
        <end position="786"/>
    </location>
</feature>
<dbReference type="PANTHER" id="PTHR10887:SF341">
    <property type="entry name" value="NFX1-TYPE ZINC FINGER-CONTAINING PROTEIN 1"/>
    <property type="match status" value="1"/>
</dbReference>
<dbReference type="InterPro" id="IPR041679">
    <property type="entry name" value="DNA2/NAM7-like_C"/>
</dbReference>
<sequence>MTDEWDTKQAEAEVADGDGWFNSAADAEYTWDLPEEEVTTDKNSTTATESDGFQLQGKRLRRKDVRQHKASKRSTREHGAIEVSRDAPEEHHFKEKFAQRGDKRKSRKAEWKSELDQMAELRQRLQKLGGRNGLGSDTSKQLIVPSNPLVAKYEQETTDHYGEEWRRIPLVPSSEELEREDVEVPVNTIDGPWESVEEYLSTHYELIREDVTAGLRDAVMSIRQNPLLDDNHSMAIYENVIVKGLTFNLIMGVAVKVSFSLNRAGKKVKWKGSKRLVAGTLVCISQDNFQTFKVATVAARPMSGLELDPPEVDLLFNVDELEIDVNKPFLMVESRSGYFEAFKWVLRAMQRMSEKTMALHNHIVGLDREVGHPQYVVDNPMYNLESVFPDPSNQDLVKEMNILEEWPPELKNTMDESQTEALRTILTKRIAIIQGPPGTGKTYTSVMALHALLQNMSEDDPPIIVACQTNHALDQLLKHVYEFEQDIIRLGGRTKETGPIKERTMFNVRKLASNVIIQGGNPGHYSRQMDNVRQKMVELLQPLLPDFFSPETLFEYGQINAKQQTSLVDGVNDWVTACDDNKPSSIMALWLRDSIMPVQRAENIYSNMEEAEANYEALLDQEAEFQSGPGNVDDFKEELQGFWQSIIHKYTVRPEEGDNASIDKAMNTTNMWKIPAGLRAAVYERWAGEVTRQIREKIIVLNKEFSKLSQQLKIARMQKDAFLISQSKLVGMTTTGLSKYRSLIAACKPRVILIEEAAEVLEAPVLVGCLPDIQQMILVGDHQQLKGKCNVKDLEGEPYFLDTSLFERLVENDMPYVTLRTQRRMRPEIREVLHPIYDDLLIDHDSVLGREDIQGMGGVNVYWHCHNQYESSTADSPSKRNVFEAGMIAGFVNYLIHNGTAPEKITILTFYTGQQAEIFIGLRRYEPLKRHLRTIKIVTVDSYQGEENDIVILSLVRSNSEQKIGFLENENRVCVALSRAQRGFYVFGDIALLSGQSVIWWEIGKIFNKSPSRVGYKLPITCQRHNTRTMIEDHFEWIDIDGGCRLPCGETREDCGHKCFLKCHPLSHDKYPCAEPCLKKIPICGHTCSGGCGQACRCERCGHWADPPEEEDEEAEKEEQTKAKEVENKNLGFGGISKPVEKVRRRKTGKYANAVRG</sequence>
<dbReference type="STRING" id="1076935.U4LH45"/>
<feature type="compositionally biased region" description="Basic and acidic residues" evidence="3">
    <location>
        <begin position="74"/>
        <end position="101"/>
    </location>
</feature>
<dbReference type="InterPro" id="IPR045055">
    <property type="entry name" value="DNA2/NAM7-like"/>
</dbReference>
<dbReference type="InterPro" id="IPR057373">
    <property type="entry name" value="ZNFX1"/>
</dbReference>
<feature type="compositionally biased region" description="Basic residues" evidence="3">
    <location>
        <begin position="58"/>
        <end position="73"/>
    </location>
</feature>
<dbReference type="SUPFAM" id="SSF52540">
    <property type="entry name" value="P-loop containing nucleoside triphosphate hydrolases"/>
    <property type="match status" value="1"/>
</dbReference>
<dbReference type="GO" id="GO:0004386">
    <property type="term" value="F:helicase activity"/>
    <property type="evidence" value="ECO:0007669"/>
    <property type="project" value="UniProtKB-KW"/>
</dbReference>
<reference evidence="7 8" key="1">
    <citation type="journal article" date="2013" name="PLoS Genet.">
        <title>The genome and development-dependent transcriptomes of Pyronema confluens: a window into fungal evolution.</title>
        <authorList>
            <person name="Traeger S."/>
            <person name="Altegoer F."/>
            <person name="Freitag M."/>
            <person name="Gabaldon T."/>
            <person name="Kempken F."/>
            <person name="Kumar A."/>
            <person name="Marcet-Houben M."/>
            <person name="Poggeler S."/>
            <person name="Stajich J.E."/>
            <person name="Nowrousian M."/>
        </authorList>
    </citation>
    <scope>NUCLEOTIDE SEQUENCE [LARGE SCALE GENOMIC DNA]</scope>
    <source>
        <strain evidence="8">CBS 100304</strain>
        <tissue evidence="7">Vegetative mycelium</tissue>
    </source>
</reference>
<dbReference type="InterPro" id="IPR041677">
    <property type="entry name" value="DNA2/NAM7_AAA_11"/>
</dbReference>
<evidence type="ECO:0000259" key="4">
    <source>
        <dbReference type="Pfam" id="PF13086"/>
    </source>
</evidence>
<feature type="domain" description="ZNFX1" evidence="6">
    <location>
        <begin position="230"/>
        <end position="335"/>
    </location>
</feature>
<keyword evidence="1 7" id="KW-0067">ATP-binding</keyword>
<dbReference type="EMBL" id="HF935596">
    <property type="protein sequence ID" value="CCX31434.1"/>
    <property type="molecule type" value="Genomic_DNA"/>
</dbReference>
<dbReference type="eggNOG" id="KOG1807">
    <property type="taxonomic scope" value="Eukaryota"/>
</dbReference>
<dbReference type="GO" id="GO:0031380">
    <property type="term" value="C:nuclear RNA-directed RNA polymerase complex"/>
    <property type="evidence" value="ECO:0007669"/>
    <property type="project" value="TreeGrafter"/>
</dbReference>
<evidence type="ECO:0000313" key="8">
    <source>
        <dbReference type="Proteomes" id="UP000018144"/>
    </source>
</evidence>
<accession>U4LH45</accession>
<dbReference type="OrthoDB" id="409395at2759"/>
<feature type="compositionally biased region" description="Acidic residues" evidence="3">
    <location>
        <begin position="1107"/>
        <end position="1117"/>
    </location>
</feature>
<evidence type="ECO:0000256" key="1">
    <source>
        <dbReference type="ARBA" id="ARBA00022806"/>
    </source>
</evidence>
<dbReference type="Pfam" id="PF13087">
    <property type="entry name" value="AAA_12"/>
    <property type="match status" value="1"/>
</dbReference>
<keyword evidence="1 7" id="KW-0378">Hydrolase</keyword>
<evidence type="ECO:0000259" key="5">
    <source>
        <dbReference type="Pfam" id="PF13087"/>
    </source>
</evidence>
<feature type="coiled-coil region" evidence="2">
    <location>
        <begin position="598"/>
        <end position="628"/>
    </location>
</feature>